<organism evidence="8 9">
    <name type="scientific">Paenibacillus selenitireducens</name>
    <dbReference type="NCBI Taxonomy" id="1324314"/>
    <lineage>
        <taxon>Bacteria</taxon>
        <taxon>Bacillati</taxon>
        <taxon>Bacillota</taxon>
        <taxon>Bacilli</taxon>
        <taxon>Bacillales</taxon>
        <taxon>Paenibacillaceae</taxon>
        <taxon>Paenibacillus</taxon>
    </lineage>
</organism>
<proteinExistence type="predicted"/>
<evidence type="ECO:0000313" key="9">
    <source>
        <dbReference type="Proteomes" id="UP000190188"/>
    </source>
</evidence>
<evidence type="ECO:0000256" key="5">
    <source>
        <dbReference type="ARBA" id="ARBA00023136"/>
    </source>
</evidence>
<dbReference type="InterPro" id="IPR011701">
    <property type="entry name" value="MFS"/>
</dbReference>
<feature type="transmembrane region" description="Helical" evidence="6">
    <location>
        <begin position="102"/>
        <end position="122"/>
    </location>
</feature>
<feature type="transmembrane region" description="Helical" evidence="6">
    <location>
        <begin position="71"/>
        <end position="90"/>
    </location>
</feature>
<dbReference type="GO" id="GO:0022857">
    <property type="term" value="F:transmembrane transporter activity"/>
    <property type="evidence" value="ECO:0007669"/>
    <property type="project" value="InterPro"/>
</dbReference>
<evidence type="ECO:0000313" key="8">
    <source>
        <dbReference type="EMBL" id="OPA75245.1"/>
    </source>
</evidence>
<evidence type="ECO:0000259" key="7">
    <source>
        <dbReference type="PROSITE" id="PS50850"/>
    </source>
</evidence>
<dbReference type="STRING" id="1324314.BVG16_21850"/>
<keyword evidence="9" id="KW-1185">Reference proteome</keyword>
<evidence type="ECO:0000256" key="6">
    <source>
        <dbReference type="SAM" id="Phobius"/>
    </source>
</evidence>
<keyword evidence="2" id="KW-0813">Transport</keyword>
<dbReference type="Pfam" id="PF07690">
    <property type="entry name" value="MFS_1"/>
    <property type="match status" value="1"/>
</dbReference>
<keyword evidence="4 6" id="KW-1133">Transmembrane helix</keyword>
<keyword evidence="5 6" id="KW-0472">Membrane</keyword>
<dbReference type="Gene3D" id="1.20.1250.20">
    <property type="entry name" value="MFS general substrate transporter like domains"/>
    <property type="match status" value="2"/>
</dbReference>
<dbReference type="EMBL" id="MSZX01000009">
    <property type="protein sequence ID" value="OPA75245.1"/>
    <property type="molecule type" value="Genomic_DNA"/>
</dbReference>
<gene>
    <name evidence="8" type="ORF">BVG16_21850</name>
</gene>
<feature type="transmembrane region" description="Helical" evidence="6">
    <location>
        <begin position="282"/>
        <end position="301"/>
    </location>
</feature>
<feature type="transmembrane region" description="Helical" evidence="6">
    <location>
        <begin position="251"/>
        <end position="270"/>
    </location>
</feature>
<dbReference type="GO" id="GO:0005886">
    <property type="term" value="C:plasma membrane"/>
    <property type="evidence" value="ECO:0007669"/>
    <property type="project" value="UniProtKB-SubCell"/>
</dbReference>
<evidence type="ECO:0000256" key="3">
    <source>
        <dbReference type="ARBA" id="ARBA00022692"/>
    </source>
</evidence>
<dbReference type="AlphaFoldDB" id="A0A1T2X611"/>
<dbReference type="SUPFAM" id="SSF103473">
    <property type="entry name" value="MFS general substrate transporter"/>
    <property type="match status" value="1"/>
</dbReference>
<dbReference type="PANTHER" id="PTHR23546:SF1">
    <property type="entry name" value="MEMBRANE PROTEIN"/>
    <property type="match status" value="1"/>
</dbReference>
<accession>A0A1T2X611</accession>
<feature type="transmembrane region" description="Helical" evidence="6">
    <location>
        <begin position="339"/>
        <end position="361"/>
    </location>
</feature>
<feature type="transmembrane region" description="Helical" evidence="6">
    <location>
        <begin position="171"/>
        <end position="195"/>
    </location>
</feature>
<evidence type="ECO:0000256" key="1">
    <source>
        <dbReference type="ARBA" id="ARBA00004651"/>
    </source>
</evidence>
<evidence type="ECO:0000256" key="4">
    <source>
        <dbReference type="ARBA" id="ARBA00022989"/>
    </source>
</evidence>
<dbReference type="InterPro" id="IPR001958">
    <property type="entry name" value="Tet-R_TetA/multi-R_MdtG-like"/>
</dbReference>
<feature type="transmembrane region" description="Helical" evidence="6">
    <location>
        <begin position="216"/>
        <end position="239"/>
    </location>
</feature>
<dbReference type="InterPro" id="IPR036259">
    <property type="entry name" value="MFS_trans_sf"/>
</dbReference>
<feature type="transmembrane region" description="Helical" evidence="6">
    <location>
        <begin position="367"/>
        <end position="385"/>
    </location>
</feature>
<dbReference type="PROSITE" id="PS50850">
    <property type="entry name" value="MFS"/>
    <property type="match status" value="1"/>
</dbReference>
<dbReference type="OrthoDB" id="9793283at2"/>
<dbReference type="InterPro" id="IPR020846">
    <property type="entry name" value="MFS_dom"/>
</dbReference>
<comment type="subcellular location">
    <subcellularLocation>
        <location evidence="1">Cell membrane</location>
        <topology evidence="1">Multi-pass membrane protein</topology>
    </subcellularLocation>
</comment>
<dbReference type="PRINTS" id="PR01035">
    <property type="entry name" value="TCRTETA"/>
</dbReference>
<reference evidence="8 9" key="1">
    <citation type="submission" date="2017-01" db="EMBL/GenBank/DDBJ databases">
        <title>Genome analysis of Paenibacillus selenitrireducens ES3-24.</title>
        <authorList>
            <person name="Xu D."/>
            <person name="Yao R."/>
            <person name="Zheng S."/>
        </authorList>
    </citation>
    <scope>NUCLEOTIDE SEQUENCE [LARGE SCALE GENOMIC DNA]</scope>
    <source>
        <strain evidence="8 9">ES3-24</strain>
    </source>
</reference>
<dbReference type="RefSeq" id="WP_078501319.1">
    <property type="nucleotide sequence ID" value="NZ_MSZX01000009.1"/>
</dbReference>
<feature type="transmembrane region" description="Helical" evidence="6">
    <location>
        <begin position="40"/>
        <end position="59"/>
    </location>
</feature>
<protein>
    <submittedName>
        <fullName evidence="8">Arabinose ABC transporter permease</fullName>
    </submittedName>
</protein>
<feature type="transmembrane region" description="Helical" evidence="6">
    <location>
        <begin position="307"/>
        <end position="327"/>
    </location>
</feature>
<comment type="caution">
    <text evidence="8">The sequence shown here is derived from an EMBL/GenBank/DDBJ whole genome shotgun (WGS) entry which is preliminary data.</text>
</comment>
<dbReference type="Proteomes" id="UP000190188">
    <property type="component" value="Unassembled WGS sequence"/>
</dbReference>
<evidence type="ECO:0000256" key="2">
    <source>
        <dbReference type="ARBA" id="ARBA00022448"/>
    </source>
</evidence>
<feature type="domain" description="Major facilitator superfamily (MFS) profile" evidence="7">
    <location>
        <begin position="6"/>
        <end position="389"/>
    </location>
</feature>
<dbReference type="PANTHER" id="PTHR23546">
    <property type="entry name" value="TRANSPORT PROTEIN"/>
    <property type="match status" value="1"/>
</dbReference>
<name>A0A1T2X611_9BACL</name>
<feature type="transmembrane region" description="Helical" evidence="6">
    <location>
        <begin position="143"/>
        <end position="165"/>
    </location>
</feature>
<sequence>MDLKYKFMMMFMIVLCGMISIAAFNPIIGPLSRMIGLNEIESGCLVSVTGMCWLIGGFFWEKCTFMSRKKILAMIMFVYVLTLIGFGLLADAATNSSTWNHTVLFWIFFVLRAVAGFFFGGIPAQAQAYVMGWTTADTRTKGMALFGAANGLGFVLGPALSGWLASISLTAPMYAASTLLVLIALWFIAYIPDAPVPSIQKQRKLSLSPMDARIRLYLWIGFVLSIALNMVQVTIGFYVQDQLGYNAAQTMQFIGLGLALSGVMVVASQVIITRYLKSSPRLVLLVGLSCVAVGLLGFLLFIHQAMIAFIILGFGIGFTMLGYSAGASMSVQHHEQRSVATYIAALQGGGAFVGPVIGTILYTSHILLPYGLGISLMMILLLFVIRKNSNRQVAQGIPQNSSHD</sequence>
<feature type="transmembrane region" description="Helical" evidence="6">
    <location>
        <begin position="7"/>
        <end position="28"/>
    </location>
</feature>
<keyword evidence="3 6" id="KW-0812">Transmembrane</keyword>